<name>A0A975HKF8_9GAMM</name>
<keyword evidence="1" id="KW-0472">Membrane</keyword>
<reference evidence="2" key="1">
    <citation type="submission" date="2021-03" db="EMBL/GenBank/DDBJ databases">
        <title>Description of Psychrosphaera ytuae sp. nov. isolated from deep sea sediment of South China Sea.</title>
        <authorList>
            <person name="Zhang J."/>
            <person name="Xu X.-D."/>
        </authorList>
    </citation>
    <scope>NUCLEOTIDE SEQUENCE</scope>
    <source>
        <strain evidence="2">MTZ26</strain>
    </source>
</reference>
<protein>
    <submittedName>
        <fullName evidence="2">Uncharacterized protein</fullName>
    </submittedName>
</protein>
<proteinExistence type="predicted"/>
<dbReference type="EMBL" id="CP072110">
    <property type="protein sequence ID" value="QTH64274.1"/>
    <property type="molecule type" value="Genomic_DNA"/>
</dbReference>
<evidence type="ECO:0000313" key="2">
    <source>
        <dbReference type="EMBL" id="QTH64274.1"/>
    </source>
</evidence>
<accession>A0A975HKF8</accession>
<keyword evidence="1" id="KW-0812">Transmembrane</keyword>
<dbReference type="Proteomes" id="UP000682739">
    <property type="component" value="Chromosome"/>
</dbReference>
<gene>
    <name evidence="2" type="ORF">J1N51_01965</name>
</gene>
<feature type="transmembrane region" description="Helical" evidence="1">
    <location>
        <begin position="63"/>
        <end position="84"/>
    </location>
</feature>
<feature type="transmembrane region" description="Helical" evidence="1">
    <location>
        <begin position="96"/>
        <end position="114"/>
    </location>
</feature>
<evidence type="ECO:0000313" key="3">
    <source>
        <dbReference type="Proteomes" id="UP000682739"/>
    </source>
</evidence>
<keyword evidence="1" id="KW-1133">Transmembrane helix</keyword>
<evidence type="ECO:0000256" key="1">
    <source>
        <dbReference type="SAM" id="Phobius"/>
    </source>
</evidence>
<dbReference type="KEGG" id="psym:J1N51_01965"/>
<dbReference type="AlphaFoldDB" id="A0A975HKF8"/>
<dbReference type="RefSeq" id="WP_208832329.1">
    <property type="nucleotide sequence ID" value="NZ_CP072110.1"/>
</dbReference>
<keyword evidence="3" id="KW-1185">Reference proteome</keyword>
<organism evidence="2 3">
    <name type="scientific">Psychrosphaera ytuae</name>
    <dbReference type="NCBI Taxonomy" id="2820710"/>
    <lineage>
        <taxon>Bacteria</taxon>
        <taxon>Pseudomonadati</taxon>
        <taxon>Pseudomonadota</taxon>
        <taxon>Gammaproteobacteria</taxon>
        <taxon>Alteromonadales</taxon>
        <taxon>Pseudoalteromonadaceae</taxon>
        <taxon>Psychrosphaera</taxon>
    </lineage>
</organism>
<sequence>MKPDYQSYTLEELYDVKVNINKDAYPERYENLLIEIKLREEAAPKVMQKATKTKRKRTNNEKIATSSFVLIVAIAAFYFEYIPGKHGGISMKEDPFFFWGILLFCVGMAVNQLLSFEWRQQTGSSV</sequence>